<gene>
    <name evidence="1" type="ORF">JY572_36300</name>
</gene>
<sequence length="249" mass="27002">MLLLLLFAQAAMAEESLESLAIKVYRGTDGQSIEVVTLAPREASEVVLRLQGTDSEQDGLSVRGKARTTGRGIDFVVRHRGADWVLLSQRAGDVDAFVPGKPSFRVKFNQEATDKASAAEVISAHLLQRESGRLTAFEKKAWPFLEKKYTARAAEAMAALRKACGTSPTFTFDWKTFDDEVMAELDVWAACAPLATRARARCATVKDVTVLTCRFGPALSLERGTGALIFTTTQGGAAEGPSFLEARLQ</sequence>
<accession>A0ABX7NLS5</accession>
<dbReference type="Proteomes" id="UP000663090">
    <property type="component" value="Chromosome"/>
</dbReference>
<proteinExistence type="predicted"/>
<evidence type="ECO:0008006" key="3">
    <source>
        <dbReference type="Google" id="ProtNLM"/>
    </source>
</evidence>
<evidence type="ECO:0000313" key="2">
    <source>
        <dbReference type="Proteomes" id="UP000663090"/>
    </source>
</evidence>
<name>A0ABX7NLS5_9BACT</name>
<reference evidence="1 2" key="1">
    <citation type="submission" date="2021-02" db="EMBL/GenBank/DDBJ databases">
        <title>De Novo genome assembly of isolated myxobacteria.</title>
        <authorList>
            <person name="Stevens D.C."/>
        </authorList>
    </citation>
    <scope>NUCLEOTIDE SEQUENCE [LARGE SCALE GENOMIC DNA]</scope>
    <source>
        <strain evidence="1 2">SCHIC003</strain>
    </source>
</reference>
<dbReference type="EMBL" id="CP071091">
    <property type="protein sequence ID" value="QSQ18535.1"/>
    <property type="molecule type" value="Genomic_DNA"/>
</dbReference>
<protein>
    <recommendedName>
        <fullName evidence="3">Lipoprotein</fullName>
    </recommendedName>
</protein>
<keyword evidence="2" id="KW-1185">Reference proteome</keyword>
<evidence type="ECO:0000313" key="1">
    <source>
        <dbReference type="EMBL" id="QSQ18535.1"/>
    </source>
</evidence>
<organism evidence="1 2">
    <name type="scientific">Myxococcus landrumensis</name>
    <dbReference type="NCBI Taxonomy" id="2813577"/>
    <lineage>
        <taxon>Bacteria</taxon>
        <taxon>Pseudomonadati</taxon>
        <taxon>Myxococcota</taxon>
        <taxon>Myxococcia</taxon>
        <taxon>Myxococcales</taxon>
        <taxon>Cystobacterineae</taxon>
        <taxon>Myxococcaceae</taxon>
        <taxon>Myxococcus</taxon>
    </lineage>
</organism>